<sequence length="120" mass="12306">MSITASLQRVISRPLPSQHFTAMSHSGFSSSRSHMNGFRVAAQKVFPHAAGVGRLSLPPKGPASHSGAGGRPMGCLSAPPDGLCWKKKGAYSATGAAGGEGPARVRKANGKAQKTVLKSL</sequence>
<protein>
    <submittedName>
        <fullName evidence="2">Uncharacterized protein</fullName>
    </submittedName>
</protein>
<organism evidence="2 3">
    <name type="scientific">Aldrovandia affinis</name>
    <dbReference type="NCBI Taxonomy" id="143900"/>
    <lineage>
        <taxon>Eukaryota</taxon>
        <taxon>Metazoa</taxon>
        <taxon>Chordata</taxon>
        <taxon>Craniata</taxon>
        <taxon>Vertebrata</taxon>
        <taxon>Euteleostomi</taxon>
        <taxon>Actinopterygii</taxon>
        <taxon>Neopterygii</taxon>
        <taxon>Teleostei</taxon>
        <taxon>Notacanthiformes</taxon>
        <taxon>Halosauridae</taxon>
        <taxon>Aldrovandia</taxon>
    </lineage>
</organism>
<name>A0AAD7T3V1_9TELE</name>
<dbReference type="EMBL" id="JAINUG010000014">
    <property type="protein sequence ID" value="KAJ8413930.1"/>
    <property type="molecule type" value="Genomic_DNA"/>
</dbReference>
<reference evidence="2" key="1">
    <citation type="journal article" date="2023" name="Science">
        <title>Genome structures resolve the early diversification of teleost fishes.</title>
        <authorList>
            <person name="Parey E."/>
            <person name="Louis A."/>
            <person name="Montfort J."/>
            <person name="Bouchez O."/>
            <person name="Roques C."/>
            <person name="Iampietro C."/>
            <person name="Lluch J."/>
            <person name="Castinel A."/>
            <person name="Donnadieu C."/>
            <person name="Desvignes T."/>
            <person name="Floi Bucao C."/>
            <person name="Jouanno E."/>
            <person name="Wen M."/>
            <person name="Mejri S."/>
            <person name="Dirks R."/>
            <person name="Jansen H."/>
            <person name="Henkel C."/>
            <person name="Chen W.J."/>
            <person name="Zahm M."/>
            <person name="Cabau C."/>
            <person name="Klopp C."/>
            <person name="Thompson A.W."/>
            <person name="Robinson-Rechavi M."/>
            <person name="Braasch I."/>
            <person name="Lecointre G."/>
            <person name="Bobe J."/>
            <person name="Postlethwait J.H."/>
            <person name="Berthelot C."/>
            <person name="Roest Crollius H."/>
            <person name="Guiguen Y."/>
        </authorList>
    </citation>
    <scope>NUCLEOTIDE SEQUENCE</scope>
    <source>
        <strain evidence="2">NC1722</strain>
    </source>
</reference>
<keyword evidence="3" id="KW-1185">Reference proteome</keyword>
<evidence type="ECO:0000313" key="2">
    <source>
        <dbReference type="EMBL" id="KAJ8413930.1"/>
    </source>
</evidence>
<dbReference type="Proteomes" id="UP001221898">
    <property type="component" value="Unassembled WGS sequence"/>
</dbReference>
<comment type="caution">
    <text evidence="2">The sequence shown here is derived from an EMBL/GenBank/DDBJ whole genome shotgun (WGS) entry which is preliminary data.</text>
</comment>
<gene>
    <name evidence="2" type="ORF">AAFF_G00065280</name>
</gene>
<feature type="region of interest" description="Disordered" evidence="1">
    <location>
        <begin position="95"/>
        <end position="120"/>
    </location>
</feature>
<accession>A0AAD7T3V1</accession>
<evidence type="ECO:0000313" key="3">
    <source>
        <dbReference type="Proteomes" id="UP001221898"/>
    </source>
</evidence>
<proteinExistence type="predicted"/>
<dbReference type="AlphaFoldDB" id="A0AAD7T3V1"/>
<evidence type="ECO:0000256" key="1">
    <source>
        <dbReference type="SAM" id="MobiDB-lite"/>
    </source>
</evidence>